<dbReference type="InterPro" id="IPR038461">
    <property type="entry name" value="Schlafen_AlbA_2_dom_sf"/>
</dbReference>
<dbReference type="InterPro" id="IPR038475">
    <property type="entry name" value="RecG_C_sf"/>
</dbReference>
<evidence type="ECO:0000313" key="3">
    <source>
        <dbReference type="Proteomes" id="UP000315349"/>
    </source>
</evidence>
<dbReference type="Gene3D" id="3.30.950.30">
    <property type="entry name" value="Schlafen, AAA domain"/>
    <property type="match status" value="1"/>
</dbReference>
<dbReference type="RefSeq" id="WP_145303834.1">
    <property type="nucleotide sequence ID" value="NZ_CP036299.1"/>
</dbReference>
<dbReference type="Pfam" id="PF13749">
    <property type="entry name" value="HATPase_c_4"/>
    <property type="match status" value="1"/>
</dbReference>
<dbReference type="EMBL" id="CP036299">
    <property type="protein sequence ID" value="QDV31999.1"/>
    <property type="molecule type" value="Genomic_DNA"/>
</dbReference>
<evidence type="ECO:0000313" key="2">
    <source>
        <dbReference type="EMBL" id="QDV31999.1"/>
    </source>
</evidence>
<dbReference type="PANTHER" id="PTHR30595">
    <property type="entry name" value="GLPR-RELATED TRANSCRIPTIONAL REPRESSOR"/>
    <property type="match status" value="1"/>
</dbReference>
<keyword evidence="3" id="KW-1185">Reference proteome</keyword>
<evidence type="ECO:0000259" key="1">
    <source>
        <dbReference type="Pfam" id="PF04326"/>
    </source>
</evidence>
<accession>A0A518GTV5</accession>
<dbReference type="Gene3D" id="3.30.565.60">
    <property type="match status" value="1"/>
</dbReference>
<feature type="domain" description="Schlafen AlbA-2" evidence="1">
    <location>
        <begin position="21"/>
        <end position="137"/>
    </location>
</feature>
<dbReference type="PANTHER" id="PTHR30595:SF6">
    <property type="entry name" value="SCHLAFEN ALBA-2 DOMAIN-CONTAINING PROTEIN"/>
    <property type="match status" value="1"/>
</dbReference>
<dbReference type="KEGG" id="peh:Spb1_39470"/>
<proteinExistence type="predicted"/>
<reference evidence="2 3" key="1">
    <citation type="submission" date="2019-02" db="EMBL/GenBank/DDBJ databases">
        <title>Deep-cultivation of Planctomycetes and their phenomic and genomic characterization uncovers novel biology.</title>
        <authorList>
            <person name="Wiegand S."/>
            <person name="Jogler M."/>
            <person name="Boedeker C."/>
            <person name="Pinto D."/>
            <person name="Vollmers J."/>
            <person name="Rivas-Marin E."/>
            <person name="Kohn T."/>
            <person name="Peeters S.H."/>
            <person name="Heuer A."/>
            <person name="Rast P."/>
            <person name="Oberbeckmann S."/>
            <person name="Bunk B."/>
            <person name="Jeske O."/>
            <person name="Meyerdierks A."/>
            <person name="Storesund J.E."/>
            <person name="Kallscheuer N."/>
            <person name="Luecker S."/>
            <person name="Lage O.M."/>
            <person name="Pohl T."/>
            <person name="Merkel B.J."/>
            <person name="Hornburger P."/>
            <person name="Mueller R.-W."/>
            <person name="Bruemmer F."/>
            <person name="Labrenz M."/>
            <person name="Spormann A.M."/>
            <person name="Op den Camp H."/>
            <person name="Overmann J."/>
            <person name="Amann R."/>
            <person name="Jetten M.S.M."/>
            <person name="Mascher T."/>
            <person name="Medema M.H."/>
            <person name="Devos D.P."/>
            <person name="Kaster A.-K."/>
            <person name="Ovreas L."/>
            <person name="Rohde M."/>
            <person name="Galperin M.Y."/>
            <person name="Jogler C."/>
        </authorList>
    </citation>
    <scope>NUCLEOTIDE SEQUENCE [LARGE SCALE GENOMIC DNA]</scope>
    <source>
        <strain evidence="2 3">Spb1</strain>
    </source>
</reference>
<dbReference type="InterPro" id="IPR007421">
    <property type="entry name" value="Schlafen_AlbA_2_dom"/>
</dbReference>
<dbReference type="OrthoDB" id="258364at2"/>
<sequence length="470" mass="52848">MPITTFQISEKQRDQLLFREESHFCDLKSREIAPGKLTKSIAAFANADGGELFIGISEDKTTGVRTWTGFESLEAANGHIQPFEKLFPLGTDFDYSFLYCESAPGLVLQVQIRKTQEIKRATDGEVYLRRGAQNLPINTTEGLRHLEYTKGLASFENELVDVPIDIIENSLPTLEFMLGVVPAAEPGPWLAKQWLIRNGKPTVAGLLLFAESPQAILAKRSGIKIYRHKTREAEGTRETLAFTPITIEGNLYSQIHAAVSRTTAVVEDIKRLGEETLEQVQYPSEALHEIITNAVLHRDYSIADDIHIRIFDNRVDVESPGRFPAHITVENILAERFSRNGTIVRIINKFPDPPNQDVGEGLNTAFAAMRQIGLKPPRIEERPNSVLVSLKHEPLASPEQLILEFLEKNDSIRNRQARDICNIGADYIIKRIFGLLGDRGLIEQIPGTDRSTTAYRRGRNFSSWRNEPPQ</sequence>
<organism evidence="2 3">
    <name type="scientific">Planctopirus ephydatiae</name>
    <dbReference type="NCBI Taxonomy" id="2528019"/>
    <lineage>
        <taxon>Bacteria</taxon>
        <taxon>Pseudomonadati</taxon>
        <taxon>Planctomycetota</taxon>
        <taxon>Planctomycetia</taxon>
        <taxon>Planctomycetales</taxon>
        <taxon>Planctomycetaceae</taxon>
        <taxon>Planctopirus</taxon>
    </lineage>
</organism>
<protein>
    <submittedName>
        <fullName evidence="2">Divergent AAA domain protein</fullName>
    </submittedName>
</protein>
<dbReference type="Pfam" id="PF04326">
    <property type="entry name" value="SLFN_AlbA_2"/>
    <property type="match status" value="1"/>
</dbReference>
<gene>
    <name evidence="2" type="ORF">Spb1_39470</name>
</gene>
<dbReference type="AlphaFoldDB" id="A0A518GTV5"/>
<name>A0A518GTV5_9PLAN</name>
<dbReference type="Proteomes" id="UP000315349">
    <property type="component" value="Chromosome"/>
</dbReference>